<dbReference type="EMBL" id="LAZR01009311">
    <property type="protein sequence ID" value="KKM73376.1"/>
    <property type="molecule type" value="Genomic_DNA"/>
</dbReference>
<gene>
    <name evidence="1" type="ORF">LCGC14_1411140</name>
</gene>
<organism evidence="1">
    <name type="scientific">marine sediment metagenome</name>
    <dbReference type="NCBI Taxonomy" id="412755"/>
    <lineage>
        <taxon>unclassified sequences</taxon>
        <taxon>metagenomes</taxon>
        <taxon>ecological metagenomes</taxon>
    </lineage>
</organism>
<accession>A0A0F9KFB6</accession>
<sequence length="76" mass="8539">MPRAFYKERKTLALARACDLGHEFPRRSETGRRFHVCCVRCGADVRVSLRWPVDLMGLDDPVSGKALFVECTRGGA</sequence>
<proteinExistence type="predicted"/>
<protein>
    <submittedName>
        <fullName evidence="1">Uncharacterized protein</fullName>
    </submittedName>
</protein>
<reference evidence="1" key="1">
    <citation type="journal article" date="2015" name="Nature">
        <title>Complex archaea that bridge the gap between prokaryotes and eukaryotes.</title>
        <authorList>
            <person name="Spang A."/>
            <person name="Saw J.H."/>
            <person name="Jorgensen S.L."/>
            <person name="Zaremba-Niedzwiedzka K."/>
            <person name="Martijn J."/>
            <person name="Lind A.E."/>
            <person name="van Eijk R."/>
            <person name="Schleper C."/>
            <person name="Guy L."/>
            <person name="Ettema T.J."/>
        </authorList>
    </citation>
    <scope>NUCLEOTIDE SEQUENCE</scope>
</reference>
<dbReference type="AlphaFoldDB" id="A0A0F9KFB6"/>
<comment type="caution">
    <text evidence="1">The sequence shown here is derived from an EMBL/GenBank/DDBJ whole genome shotgun (WGS) entry which is preliminary data.</text>
</comment>
<name>A0A0F9KFB6_9ZZZZ</name>
<evidence type="ECO:0000313" key="1">
    <source>
        <dbReference type="EMBL" id="KKM73376.1"/>
    </source>
</evidence>